<feature type="transmembrane region" description="Helical" evidence="2">
    <location>
        <begin position="155"/>
        <end position="175"/>
    </location>
</feature>
<dbReference type="InterPro" id="IPR036259">
    <property type="entry name" value="MFS_trans_sf"/>
</dbReference>
<comment type="similarity">
    <text evidence="1">Belongs to the sodium:galactoside symporter (TC 2.A.2) family.</text>
</comment>
<keyword evidence="4" id="KW-1185">Reference proteome</keyword>
<feature type="transmembrane region" description="Helical" evidence="2">
    <location>
        <begin position="187"/>
        <end position="210"/>
    </location>
</feature>
<feature type="transmembrane region" description="Helical" evidence="2">
    <location>
        <begin position="20"/>
        <end position="41"/>
    </location>
</feature>
<feature type="transmembrane region" description="Helical" evidence="2">
    <location>
        <begin position="278"/>
        <end position="295"/>
    </location>
</feature>
<organism evidence="3 4">
    <name type="scientific">Notoacmeibacter marinus</name>
    <dbReference type="NCBI Taxonomy" id="1876515"/>
    <lineage>
        <taxon>Bacteria</taxon>
        <taxon>Pseudomonadati</taxon>
        <taxon>Pseudomonadota</taxon>
        <taxon>Alphaproteobacteria</taxon>
        <taxon>Hyphomicrobiales</taxon>
        <taxon>Notoacmeibacteraceae</taxon>
        <taxon>Notoacmeibacter</taxon>
    </lineage>
</organism>
<feature type="transmembrane region" description="Helical" evidence="2">
    <location>
        <begin position="369"/>
        <end position="392"/>
    </location>
</feature>
<evidence type="ECO:0000313" key="3">
    <source>
        <dbReference type="EMBL" id="OXT00245.1"/>
    </source>
</evidence>
<dbReference type="InterPro" id="IPR039672">
    <property type="entry name" value="MFS_2"/>
</dbReference>
<keyword evidence="2" id="KW-0812">Transmembrane</keyword>
<evidence type="ECO:0000256" key="1">
    <source>
        <dbReference type="ARBA" id="ARBA00009617"/>
    </source>
</evidence>
<dbReference type="Pfam" id="PF13347">
    <property type="entry name" value="MFS_2"/>
    <property type="match status" value="1"/>
</dbReference>
<reference evidence="4" key="1">
    <citation type="journal article" date="2017" name="Int. J. Syst. Evol. Microbiol.">
        <title>Notoacmeibacter marinus gen. nov., sp. nov., isolated from the gut of a limpet and proposal of Notoacmeibacteraceae fam. nov. in the order Rhizobiales of the class Alphaproteobacteria.</title>
        <authorList>
            <person name="Huang Z."/>
            <person name="Guo F."/>
            <person name="Lai Q."/>
        </authorList>
    </citation>
    <scope>NUCLEOTIDE SEQUENCE [LARGE SCALE GENOMIC DNA]</scope>
    <source>
        <strain evidence="4">XMTR2A4</strain>
    </source>
</reference>
<feature type="transmembrane region" description="Helical" evidence="2">
    <location>
        <begin position="412"/>
        <end position="440"/>
    </location>
</feature>
<comment type="caution">
    <text evidence="3">The sequence shown here is derived from an EMBL/GenBank/DDBJ whole genome shotgun (WGS) entry which is preliminary data.</text>
</comment>
<feature type="transmembrane region" description="Helical" evidence="2">
    <location>
        <begin position="53"/>
        <end position="78"/>
    </location>
</feature>
<feature type="transmembrane region" description="Helical" evidence="2">
    <location>
        <begin position="243"/>
        <end position="266"/>
    </location>
</feature>
<feature type="transmembrane region" description="Helical" evidence="2">
    <location>
        <begin position="90"/>
        <end position="108"/>
    </location>
</feature>
<evidence type="ECO:0000256" key="2">
    <source>
        <dbReference type="SAM" id="Phobius"/>
    </source>
</evidence>
<protein>
    <submittedName>
        <fullName evidence="3">MFS transporter</fullName>
    </submittedName>
</protein>
<dbReference type="RefSeq" id="WP_094077070.1">
    <property type="nucleotide sequence ID" value="NZ_NBYO01000002.1"/>
</dbReference>
<keyword evidence="2" id="KW-0472">Membrane</keyword>
<keyword evidence="2" id="KW-1133">Transmembrane helix</keyword>
<accession>A0A231UWC7</accession>
<dbReference type="GO" id="GO:0005886">
    <property type="term" value="C:plasma membrane"/>
    <property type="evidence" value="ECO:0007669"/>
    <property type="project" value="TreeGrafter"/>
</dbReference>
<dbReference type="GO" id="GO:0008643">
    <property type="term" value="P:carbohydrate transport"/>
    <property type="evidence" value="ECO:0007669"/>
    <property type="project" value="InterPro"/>
</dbReference>
<feature type="transmembrane region" description="Helical" evidence="2">
    <location>
        <begin position="304"/>
        <end position="322"/>
    </location>
</feature>
<dbReference type="EMBL" id="NBYO01000002">
    <property type="protein sequence ID" value="OXT00245.1"/>
    <property type="molecule type" value="Genomic_DNA"/>
</dbReference>
<dbReference type="AlphaFoldDB" id="A0A231UWC7"/>
<feature type="transmembrane region" description="Helical" evidence="2">
    <location>
        <begin position="114"/>
        <end position="134"/>
    </location>
</feature>
<proteinExistence type="inferred from homology"/>
<feature type="transmembrane region" description="Helical" evidence="2">
    <location>
        <begin position="328"/>
        <end position="348"/>
    </location>
</feature>
<dbReference type="SUPFAM" id="SSF103473">
    <property type="entry name" value="MFS general substrate transporter"/>
    <property type="match status" value="1"/>
</dbReference>
<dbReference type="Gene3D" id="1.20.1250.20">
    <property type="entry name" value="MFS general substrate transporter like domains"/>
    <property type="match status" value="2"/>
</dbReference>
<dbReference type="Proteomes" id="UP000215405">
    <property type="component" value="Unassembled WGS sequence"/>
</dbReference>
<gene>
    <name evidence="3" type="ORF">B7H23_08735</name>
</gene>
<evidence type="ECO:0000313" key="4">
    <source>
        <dbReference type="Proteomes" id="UP000215405"/>
    </source>
</evidence>
<dbReference type="GO" id="GO:0015293">
    <property type="term" value="F:symporter activity"/>
    <property type="evidence" value="ECO:0007669"/>
    <property type="project" value="InterPro"/>
</dbReference>
<name>A0A231UWC7_9HYPH</name>
<dbReference type="PANTHER" id="PTHR11328:SF24">
    <property type="entry name" value="MAJOR FACILITATOR SUPERFAMILY (MFS) PROFILE DOMAIN-CONTAINING PROTEIN"/>
    <property type="match status" value="1"/>
</dbReference>
<dbReference type="PANTHER" id="PTHR11328">
    <property type="entry name" value="MAJOR FACILITATOR SUPERFAMILY DOMAIN-CONTAINING PROTEIN"/>
    <property type="match status" value="1"/>
</dbReference>
<sequence length="459" mass="48940">MSQPLSDHRPQIKRLPARLLAIYALPALPLAALTLPLYIVVPTFYTDVVGLPLAAVGAILLAVRLIDAVSDPIVGWAADRYRPAFGRRRTALSLAILPTAISAYMLFAPPEGAGLGYLFGWATALAISFTLAYLPYAAWGAELTTDYRGRSRVAGFRESATLIGTLLAIALPFAIDGGRVAESAEGWHGLAVLGTSVGALFVIFSLIMLVRVPEPREHSRRFNVSLREGLAAMAANKPFLRLIFAYLLNGLANGIPATLFLFFVGARLGMPDWQGPLLFLYFACGVLGVPLALGLSKTLSKHRAWCWAMLAACVVFVFVPFLDGMTGGIVFIGIVVLTGLALGFDLSLPSSIQADVIDIDTAATGEQRSGLYFSAWSLATKLSLALGVGIAFPLLQLAGFDSAAGAGNDAQALFVLAALYGWAPILFKLIAIGLMWNFPLDEAFQQQLRRGIESVADPA</sequence>